<feature type="compositionally biased region" description="Polar residues" evidence="1">
    <location>
        <begin position="15"/>
        <end position="25"/>
    </location>
</feature>
<name>A0A6J4LYR7_9CHLR</name>
<proteinExistence type="predicted"/>
<protein>
    <submittedName>
        <fullName evidence="2">Uncharacterized protein</fullName>
    </submittedName>
</protein>
<evidence type="ECO:0000313" key="2">
    <source>
        <dbReference type="EMBL" id="CAA9345725.1"/>
    </source>
</evidence>
<reference evidence="2" key="1">
    <citation type="submission" date="2020-02" db="EMBL/GenBank/DDBJ databases">
        <authorList>
            <person name="Meier V. D."/>
        </authorList>
    </citation>
    <scope>NUCLEOTIDE SEQUENCE</scope>
    <source>
        <strain evidence="2">AVDCRST_MAG93</strain>
    </source>
</reference>
<evidence type="ECO:0000256" key="1">
    <source>
        <dbReference type="SAM" id="MobiDB-lite"/>
    </source>
</evidence>
<feature type="region of interest" description="Disordered" evidence="1">
    <location>
        <begin position="1"/>
        <end position="37"/>
    </location>
</feature>
<dbReference type="AlphaFoldDB" id="A0A6J4LYR7"/>
<gene>
    <name evidence="2" type="ORF">AVDCRST_MAG93-6876</name>
</gene>
<sequence length="48" mass="5298">MKQMERPWLAGKPSAGSTSSYSPEPQRTPELRFSATLGHEPEVELALV</sequence>
<dbReference type="EMBL" id="CADCTR010002315">
    <property type="protein sequence ID" value="CAA9345725.1"/>
    <property type="molecule type" value="Genomic_DNA"/>
</dbReference>
<accession>A0A6J4LYR7</accession>
<organism evidence="2">
    <name type="scientific">uncultured Chloroflexia bacterium</name>
    <dbReference type="NCBI Taxonomy" id="1672391"/>
    <lineage>
        <taxon>Bacteria</taxon>
        <taxon>Bacillati</taxon>
        <taxon>Chloroflexota</taxon>
        <taxon>Chloroflexia</taxon>
        <taxon>environmental samples</taxon>
    </lineage>
</organism>